<evidence type="ECO:0000313" key="2">
    <source>
        <dbReference type="Proteomes" id="UP000237003"/>
    </source>
</evidence>
<dbReference type="Proteomes" id="UP000237003">
    <property type="component" value="Unassembled WGS sequence"/>
</dbReference>
<sequence>MSLMVSRFCILFSHGKHQMMSKRVTLFIQNAMGKVWFIYSSYFRGRMCRLCYPTHPCGASANAVQNDYAVLSRSPNFSEFMLPLLTDFLMNVLVYTLGLITQRYYTFYPSGCLCAGCMIRPIPL</sequence>
<evidence type="ECO:0000313" key="1">
    <source>
        <dbReference type="EMBL" id="POU63622.1"/>
    </source>
</evidence>
<comment type="caution">
    <text evidence="1">The sequence shown here is derived from an EMBL/GenBank/DDBJ whole genome shotgun (WGS) entry which is preliminary data.</text>
</comment>
<accession>A0A2S4RUE1</accession>
<name>A0A2S4RUE1_CITAM</name>
<dbReference type="EMBL" id="PQLX01000007">
    <property type="protein sequence ID" value="POU63622.1"/>
    <property type="molecule type" value="Genomic_DNA"/>
</dbReference>
<gene>
    <name evidence="1" type="ORF">C3430_19790</name>
</gene>
<organism evidence="1 2">
    <name type="scientific">Citrobacter amalonaticus</name>
    <dbReference type="NCBI Taxonomy" id="35703"/>
    <lineage>
        <taxon>Bacteria</taxon>
        <taxon>Pseudomonadati</taxon>
        <taxon>Pseudomonadota</taxon>
        <taxon>Gammaproteobacteria</taxon>
        <taxon>Enterobacterales</taxon>
        <taxon>Enterobacteriaceae</taxon>
        <taxon>Citrobacter</taxon>
    </lineage>
</organism>
<dbReference type="AlphaFoldDB" id="A0A2S4RUE1"/>
<reference evidence="1 2" key="1">
    <citation type="submission" date="2018-01" db="EMBL/GenBank/DDBJ databases">
        <title>Complete genome sequences of 14 Citrobacter spp. isolated from plant in Canada.</title>
        <authorList>
            <person name="Bhandare S.G."/>
            <person name="Colavecchio A."/>
            <person name="Jeukens J."/>
            <person name="Emond-Rheault J.-G."/>
            <person name="Freschi L."/>
            <person name="Hamel J."/>
            <person name="Kukavica-Ibrulj I."/>
            <person name="Levesque R."/>
            <person name="Goodridge L."/>
        </authorList>
    </citation>
    <scope>NUCLEOTIDE SEQUENCE [LARGE SCALE GENOMIC DNA]</scope>
    <source>
        <strain evidence="1 2">S1285</strain>
    </source>
</reference>
<proteinExistence type="predicted"/>
<protein>
    <submittedName>
        <fullName evidence="1">Uncharacterized protein</fullName>
    </submittedName>
</protein>